<accession>A0A9P7G205</accession>
<comment type="caution">
    <text evidence="3">The sequence shown here is derived from an EMBL/GenBank/DDBJ whole genome shotgun (WGS) entry which is preliminary data.</text>
</comment>
<dbReference type="Proteomes" id="UP000775547">
    <property type="component" value="Unassembled WGS sequence"/>
</dbReference>
<dbReference type="OrthoDB" id="3352285at2759"/>
<keyword evidence="2" id="KW-0472">Membrane</keyword>
<feature type="non-terminal residue" evidence="3">
    <location>
        <position position="272"/>
    </location>
</feature>
<name>A0A9P7G205_9AGAR</name>
<evidence type="ECO:0000313" key="4">
    <source>
        <dbReference type="Proteomes" id="UP000775547"/>
    </source>
</evidence>
<feature type="transmembrane region" description="Helical" evidence="2">
    <location>
        <begin position="147"/>
        <end position="167"/>
    </location>
</feature>
<keyword evidence="2" id="KW-0812">Transmembrane</keyword>
<proteinExistence type="predicted"/>
<feature type="transmembrane region" description="Helical" evidence="2">
    <location>
        <begin position="69"/>
        <end position="90"/>
    </location>
</feature>
<keyword evidence="2" id="KW-1133">Transmembrane helix</keyword>
<dbReference type="EMBL" id="JABCKV010000610">
    <property type="protein sequence ID" value="KAG5640608.1"/>
    <property type="molecule type" value="Genomic_DNA"/>
</dbReference>
<dbReference type="AlphaFoldDB" id="A0A9P7G205"/>
<evidence type="ECO:0000313" key="3">
    <source>
        <dbReference type="EMBL" id="KAG5640608.1"/>
    </source>
</evidence>
<reference evidence="3" key="1">
    <citation type="submission" date="2020-07" db="EMBL/GenBank/DDBJ databases">
        <authorList>
            <person name="Nieuwenhuis M."/>
            <person name="Van De Peppel L.J.J."/>
        </authorList>
    </citation>
    <scope>NUCLEOTIDE SEQUENCE</scope>
    <source>
        <strain evidence="3">AP01</strain>
        <tissue evidence="3">Mycelium</tissue>
    </source>
</reference>
<organism evidence="3 4">
    <name type="scientific">Asterophora parasitica</name>
    <dbReference type="NCBI Taxonomy" id="117018"/>
    <lineage>
        <taxon>Eukaryota</taxon>
        <taxon>Fungi</taxon>
        <taxon>Dikarya</taxon>
        <taxon>Basidiomycota</taxon>
        <taxon>Agaricomycotina</taxon>
        <taxon>Agaricomycetes</taxon>
        <taxon>Agaricomycetidae</taxon>
        <taxon>Agaricales</taxon>
        <taxon>Tricholomatineae</taxon>
        <taxon>Lyophyllaceae</taxon>
        <taxon>Asterophora</taxon>
    </lineage>
</organism>
<keyword evidence="4" id="KW-1185">Reference proteome</keyword>
<sequence>IGWFRSFGIDREHNFPHIATLSLALGIMYITVFAFSVRAPPVLLSTQTDLEQLFGIYSAASQRTPLVRIYTLLTVLAAFIVAAAGLTRIVTHFVWKNDIIAECTTLTTGGQIIYHGFWGPIKADTLTPSEAAAWCRRAWDRDSWSDIVGLLILLGLAALFTILAFAYQRQLQDPTSVANASRAPSAQWGGAPAHYNPPYAQYPPNTGYPANNAHLNNTGYGYSEADTFVPPYEGKSPGYENAGGAGADRKGDAEDPFADSVGEGRPRRDAGV</sequence>
<feature type="transmembrane region" description="Helical" evidence="2">
    <location>
        <begin position="15"/>
        <end position="37"/>
    </location>
</feature>
<protein>
    <submittedName>
        <fullName evidence="3">Uncharacterized protein</fullName>
    </submittedName>
</protein>
<feature type="compositionally biased region" description="Basic and acidic residues" evidence="1">
    <location>
        <begin position="262"/>
        <end position="272"/>
    </location>
</feature>
<evidence type="ECO:0000256" key="2">
    <source>
        <dbReference type="SAM" id="Phobius"/>
    </source>
</evidence>
<feature type="region of interest" description="Disordered" evidence="1">
    <location>
        <begin position="226"/>
        <end position="272"/>
    </location>
</feature>
<reference evidence="3" key="2">
    <citation type="submission" date="2021-10" db="EMBL/GenBank/DDBJ databases">
        <title>Phylogenomics reveals ancestral predisposition of the termite-cultivated fungus Termitomyces towards a domesticated lifestyle.</title>
        <authorList>
            <person name="Auxier B."/>
            <person name="Grum-Grzhimaylo A."/>
            <person name="Cardenas M.E."/>
            <person name="Lodge J.D."/>
            <person name="Laessoe T."/>
            <person name="Pedersen O."/>
            <person name="Smith M.E."/>
            <person name="Kuyper T.W."/>
            <person name="Franco-Molano E.A."/>
            <person name="Baroni T.J."/>
            <person name="Aanen D.K."/>
        </authorList>
    </citation>
    <scope>NUCLEOTIDE SEQUENCE</scope>
    <source>
        <strain evidence="3">AP01</strain>
        <tissue evidence="3">Mycelium</tissue>
    </source>
</reference>
<gene>
    <name evidence="3" type="ORF">DXG03_007948</name>
</gene>
<evidence type="ECO:0000256" key="1">
    <source>
        <dbReference type="SAM" id="MobiDB-lite"/>
    </source>
</evidence>